<evidence type="ECO:0000256" key="2">
    <source>
        <dbReference type="ARBA" id="ARBA00022729"/>
    </source>
</evidence>
<dbReference type="FunFam" id="3.80.10.10:FF:000023">
    <property type="entry name" value="Leucine rich repeats and immunoglobulin like domains 3"/>
    <property type="match status" value="1"/>
</dbReference>
<evidence type="ECO:0000313" key="11">
    <source>
        <dbReference type="Proteomes" id="UP000515163"/>
    </source>
</evidence>
<organism evidence="11 12">
    <name type="scientific">Actinia tenebrosa</name>
    <name type="common">Australian red waratah sea anemone</name>
    <dbReference type="NCBI Taxonomy" id="6105"/>
    <lineage>
        <taxon>Eukaryota</taxon>
        <taxon>Metazoa</taxon>
        <taxon>Cnidaria</taxon>
        <taxon>Anthozoa</taxon>
        <taxon>Hexacorallia</taxon>
        <taxon>Actiniaria</taxon>
        <taxon>Actiniidae</taxon>
        <taxon>Actinia</taxon>
    </lineage>
</organism>
<dbReference type="InterPro" id="IPR013098">
    <property type="entry name" value="Ig_I-set"/>
</dbReference>
<dbReference type="InterPro" id="IPR000372">
    <property type="entry name" value="LRRNT"/>
</dbReference>
<dbReference type="AlphaFoldDB" id="A0A6P8IWI3"/>
<dbReference type="InterPro" id="IPR003591">
    <property type="entry name" value="Leu-rich_rpt_typical-subtyp"/>
</dbReference>
<dbReference type="SMART" id="SM00365">
    <property type="entry name" value="LRR_SD22"/>
    <property type="match status" value="8"/>
</dbReference>
<gene>
    <name evidence="12" type="primary">LOC116305889</name>
</gene>
<dbReference type="RefSeq" id="XP_031571746.1">
    <property type="nucleotide sequence ID" value="XM_031715886.1"/>
</dbReference>
<dbReference type="SMART" id="SM00082">
    <property type="entry name" value="LRRCT"/>
    <property type="match status" value="1"/>
</dbReference>
<dbReference type="Pfam" id="PF07679">
    <property type="entry name" value="I-set"/>
    <property type="match status" value="2"/>
</dbReference>
<dbReference type="Pfam" id="PF13855">
    <property type="entry name" value="LRR_8"/>
    <property type="match status" value="5"/>
</dbReference>
<dbReference type="FunFam" id="2.60.40.10:FF:000032">
    <property type="entry name" value="palladin isoform X1"/>
    <property type="match status" value="1"/>
</dbReference>
<dbReference type="KEGG" id="aten:116305889"/>
<accession>A0A6P8IWI3</accession>
<keyword evidence="11" id="KW-1185">Reference proteome</keyword>
<evidence type="ECO:0000256" key="9">
    <source>
        <dbReference type="SAM" id="SignalP"/>
    </source>
</evidence>
<dbReference type="FunFam" id="3.80.10.10:FF:000770">
    <property type="entry name" value="Uncharacterized protein"/>
    <property type="match status" value="1"/>
</dbReference>
<dbReference type="InterPro" id="IPR001611">
    <property type="entry name" value="Leu-rich_rpt"/>
</dbReference>
<name>A0A6P8IWI3_ACTTE</name>
<sequence length="986" mass="109602">MASSPSNAQLVLCWVILCGVCWGQTPGTTSCERIKPCTCTGKRVVCQDQSLTRIPLGIPSDITSLDLSNNNIEHIDTQRLSKFKSLKELILHHNKIKKLPPWDSFPTTLTVLSLHHNKITTVPSFNTTKQHSLRKLYLNSNKIKTVGINAFTNLTRLKFLKLNRNKFTAIPLALSQLNSLANLDLSRNSIKFVSKSLQGLVLLRTLKLSKNRISGIQSSVFWGLDKLEQIYFDGNNFSSLQTVWFFGLRSLQELFFQNNRISQIQTNLADWRSFPVLRKLNLEGNKLSHITDQTFKHLLALKYLNVASNRIYHTTRGAFSDLNLLESLDLSKNDISWTVDEMNGLFSSLRNLVFLRLDGNRITAISENAFVGLENLKFLNLTGNAITSVQENAFRVLTSLGILWLNTTHLMCDCKVKWLPEWFKSQKMSLTTVQARCLHPQHLHMKSVFNITPSAFICDTSNPVPQISRHPSSQQVLKGKNVTLRCQVQVLQKNNSGVQLSWRHDRDVMKTGSITNYAKISDANMVIYTSDLKLTRIDFNDAGFYQCLAHSKFGYASSMRAKLDVFELPSFTSKPKDVTVQAGDTIRLPCGATGQPKPTISWRKDEGNTKFAAAEERRIIHHESKDLFLITGSKSKDTGYYTCSATNDAGSINVTAHVTVLEVPRFMQAMSSKTVKEDESVVLECIASGSPKPRFAWYKDDRELSLNARVLTHLNGQLLVIVKVELDDEGTYMCEVSNALGTARQSAQLTVLTGTSVKVDQKEDKESSDKKTFLGIIVVVVVSCVVGTSLVWLLVIYCARRGSNRRRKHEELHTTAAPREDVSYIPLKSYSSGSTQTSRDSPRSTATFTTSTGSQGSAFPPSTSSSETNSGSEKALTADNISSETSVKGSHSSLASSCPSDASEPLRQVIHVQIHSSDSDTEKCKSVSPARRKGASSTKDKNRTINCRCGHPCGMNVKCACGISNEISEETEHDGLLTEEYNTSHV</sequence>
<dbReference type="PROSITE" id="PS51450">
    <property type="entry name" value="LRR"/>
    <property type="match status" value="5"/>
</dbReference>
<protein>
    <submittedName>
        <fullName evidence="12">Leucine-rich repeats and immunoglobulin-like domains protein 3</fullName>
    </submittedName>
</protein>
<keyword evidence="1" id="KW-0433">Leucine-rich repeat</keyword>
<keyword evidence="8" id="KW-0812">Transmembrane</keyword>
<evidence type="ECO:0000256" key="3">
    <source>
        <dbReference type="ARBA" id="ARBA00022737"/>
    </source>
</evidence>
<dbReference type="PANTHER" id="PTHR45712:SF22">
    <property type="entry name" value="INSULIN-LIKE GROWTH FACTOR-BINDING PROTEIN COMPLEX ACID LABILE SUBUNIT"/>
    <property type="match status" value="1"/>
</dbReference>
<dbReference type="InterPro" id="IPR032675">
    <property type="entry name" value="LRR_dom_sf"/>
</dbReference>
<dbReference type="FunFam" id="2.60.40.10:FF:000107">
    <property type="entry name" value="Myosin, light chain kinase a"/>
    <property type="match status" value="1"/>
</dbReference>
<proteinExistence type="predicted"/>
<feature type="domain" description="Ig-like" evidence="10">
    <location>
        <begin position="465"/>
        <end position="564"/>
    </location>
</feature>
<dbReference type="InterPro" id="IPR050333">
    <property type="entry name" value="SLRP"/>
</dbReference>
<dbReference type="InterPro" id="IPR036179">
    <property type="entry name" value="Ig-like_dom_sf"/>
</dbReference>
<evidence type="ECO:0000256" key="7">
    <source>
        <dbReference type="SAM" id="MobiDB-lite"/>
    </source>
</evidence>
<dbReference type="InterPro" id="IPR000483">
    <property type="entry name" value="Cys-rich_flank_reg_C"/>
</dbReference>
<reference evidence="12" key="1">
    <citation type="submission" date="2025-08" db="UniProtKB">
        <authorList>
            <consortium name="RefSeq"/>
        </authorList>
    </citation>
    <scope>IDENTIFICATION</scope>
</reference>
<feature type="compositionally biased region" description="Low complexity" evidence="7">
    <location>
        <begin position="890"/>
        <end position="902"/>
    </location>
</feature>
<dbReference type="SMART" id="SM00369">
    <property type="entry name" value="LRR_TYP"/>
    <property type="match status" value="13"/>
</dbReference>
<evidence type="ECO:0000256" key="6">
    <source>
        <dbReference type="ARBA" id="ARBA00023319"/>
    </source>
</evidence>
<dbReference type="InterPro" id="IPR003598">
    <property type="entry name" value="Ig_sub2"/>
</dbReference>
<keyword evidence="4" id="KW-1015">Disulfide bond</keyword>
<dbReference type="Gene3D" id="3.80.10.10">
    <property type="entry name" value="Ribonuclease Inhibitor"/>
    <property type="match status" value="4"/>
</dbReference>
<dbReference type="PANTHER" id="PTHR45712">
    <property type="entry name" value="AGAP008170-PA"/>
    <property type="match status" value="1"/>
</dbReference>
<feature type="region of interest" description="Disordered" evidence="7">
    <location>
        <begin position="823"/>
        <end position="902"/>
    </location>
</feature>
<dbReference type="Proteomes" id="UP000515163">
    <property type="component" value="Unplaced"/>
</dbReference>
<dbReference type="GO" id="GO:0005615">
    <property type="term" value="C:extracellular space"/>
    <property type="evidence" value="ECO:0007669"/>
    <property type="project" value="TreeGrafter"/>
</dbReference>
<dbReference type="SMART" id="SM00408">
    <property type="entry name" value="IGc2"/>
    <property type="match status" value="3"/>
</dbReference>
<dbReference type="Gene3D" id="2.60.40.10">
    <property type="entry name" value="Immunoglobulins"/>
    <property type="match status" value="3"/>
</dbReference>
<keyword evidence="3" id="KW-0677">Repeat</keyword>
<feature type="region of interest" description="Disordered" evidence="7">
    <location>
        <begin position="915"/>
        <end position="941"/>
    </location>
</feature>
<evidence type="ECO:0000313" key="12">
    <source>
        <dbReference type="RefSeq" id="XP_031571746.1"/>
    </source>
</evidence>
<keyword evidence="2 9" id="KW-0732">Signal</keyword>
<dbReference type="SMART" id="SM00013">
    <property type="entry name" value="LRRNT"/>
    <property type="match status" value="1"/>
</dbReference>
<evidence type="ECO:0000256" key="8">
    <source>
        <dbReference type="SAM" id="Phobius"/>
    </source>
</evidence>
<keyword evidence="8" id="KW-0472">Membrane</keyword>
<dbReference type="SUPFAM" id="SSF48726">
    <property type="entry name" value="Immunoglobulin"/>
    <property type="match status" value="3"/>
</dbReference>
<evidence type="ECO:0000259" key="10">
    <source>
        <dbReference type="PROSITE" id="PS50835"/>
    </source>
</evidence>
<feature type="compositionally biased region" description="Low complexity" evidence="7">
    <location>
        <begin position="862"/>
        <end position="873"/>
    </location>
</feature>
<dbReference type="PROSITE" id="PS50835">
    <property type="entry name" value="IG_LIKE"/>
    <property type="match status" value="3"/>
</dbReference>
<feature type="transmembrane region" description="Helical" evidence="8">
    <location>
        <begin position="773"/>
        <end position="799"/>
    </location>
</feature>
<dbReference type="SUPFAM" id="SSF52058">
    <property type="entry name" value="L domain-like"/>
    <property type="match status" value="2"/>
</dbReference>
<evidence type="ECO:0000256" key="5">
    <source>
        <dbReference type="ARBA" id="ARBA00023180"/>
    </source>
</evidence>
<feature type="signal peptide" evidence="9">
    <location>
        <begin position="1"/>
        <end position="23"/>
    </location>
</feature>
<feature type="compositionally biased region" description="Polar residues" evidence="7">
    <location>
        <begin position="829"/>
        <end position="861"/>
    </location>
</feature>
<feature type="chain" id="PRO_5028220739" evidence="9">
    <location>
        <begin position="24"/>
        <end position="986"/>
    </location>
</feature>
<evidence type="ECO:0000256" key="4">
    <source>
        <dbReference type="ARBA" id="ARBA00023157"/>
    </source>
</evidence>
<dbReference type="SMART" id="SM00409">
    <property type="entry name" value="IG"/>
    <property type="match status" value="3"/>
</dbReference>
<dbReference type="GeneID" id="116305889"/>
<keyword evidence="6" id="KW-0393">Immunoglobulin domain</keyword>
<evidence type="ECO:0000256" key="1">
    <source>
        <dbReference type="ARBA" id="ARBA00022614"/>
    </source>
</evidence>
<feature type="domain" description="Ig-like" evidence="10">
    <location>
        <begin position="569"/>
        <end position="659"/>
    </location>
</feature>
<dbReference type="InterPro" id="IPR013783">
    <property type="entry name" value="Ig-like_fold"/>
</dbReference>
<dbReference type="InterPro" id="IPR003599">
    <property type="entry name" value="Ig_sub"/>
</dbReference>
<feature type="compositionally biased region" description="Polar residues" evidence="7">
    <location>
        <begin position="879"/>
        <end position="889"/>
    </location>
</feature>
<dbReference type="InParanoid" id="A0A6P8IWI3"/>
<keyword evidence="8" id="KW-1133">Transmembrane helix</keyword>
<feature type="domain" description="Ig-like" evidence="10">
    <location>
        <begin position="664"/>
        <end position="750"/>
    </location>
</feature>
<keyword evidence="5" id="KW-0325">Glycoprotein</keyword>
<dbReference type="OrthoDB" id="5982776at2759"/>
<dbReference type="FunCoup" id="A0A6P8IWI3">
    <property type="interactions" value="846"/>
</dbReference>
<dbReference type="Pfam" id="PF13927">
    <property type="entry name" value="Ig_3"/>
    <property type="match status" value="1"/>
</dbReference>
<dbReference type="InterPro" id="IPR007110">
    <property type="entry name" value="Ig-like_dom"/>
</dbReference>